<evidence type="ECO:0000313" key="3">
    <source>
        <dbReference type="Proteomes" id="UP000483004"/>
    </source>
</evidence>
<dbReference type="Proteomes" id="UP000483004">
    <property type="component" value="Unassembled WGS sequence"/>
</dbReference>
<dbReference type="OrthoDB" id="3675517at2"/>
<protein>
    <submittedName>
        <fullName evidence="2">Uncharacterized protein</fullName>
    </submittedName>
</protein>
<sequence length="320" mass="36151">MAERDWSGRMQRFWRLLTGYVDVGVAFVLAVVILGLDVTGIASTSVVQSATMATLAVVSIVLLRDRARGDTRGELVQESVNALADGLRRQPDVQVVSGADCNRVLAEARRDTRVWWFRGATGAYVRAVTLPECVRTARPLRRKLEFRLEILDPMDPDLCGRFVGLHQRLATAQDAPEQAWSVEETRRELFATILAGCWHQQRYEMLDIDIRLSSAYSLLRYEMSTSCLVFTQRGPEFPALVINSGTPTYQCWESELHVSFQQAKRLPLDTVKHLRLGEQPTPDEMRRVFLGLGIELPADYTQNDLKEIRRLALEAGDPYA</sequence>
<reference evidence="2 3" key="1">
    <citation type="submission" date="2019-09" db="EMBL/GenBank/DDBJ databases">
        <title>Actinomadura physcomitrii sp. nov., a novel actinomycete isolated from moss [Physcomitrium sphaericum (Ludw) Fuernr].</title>
        <authorList>
            <person name="Liu C."/>
            <person name="Zhuang X."/>
        </authorList>
    </citation>
    <scope>NUCLEOTIDE SEQUENCE [LARGE SCALE GENOMIC DNA]</scope>
    <source>
        <strain evidence="2 3">CYP1-1B</strain>
    </source>
</reference>
<gene>
    <name evidence="2" type="ORF">F9B16_41775</name>
</gene>
<accession>A0A6L3VF42</accession>
<feature type="transmembrane region" description="Helical" evidence="1">
    <location>
        <begin position="12"/>
        <end position="35"/>
    </location>
</feature>
<name>A0A6L3VF42_9ACTN</name>
<organism evidence="2 3">
    <name type="scientific">Actinomadura montaniterrae</name>
    <dbReference type="NCBI Taxonomy" id="1803903"/>
    <lineage>
        <taxon>Bacteria</taxon>
        <taxon>Bacillati</taxon>
        <taxon>Actinomycetota</taxon>
        <taxon>Actinomycetes</taxon>
        <taxon>Streptosporangiales</taxon>
        <taxon>Thermomonosporaceae</taxon>
        <taxon>Actinomadura</taxon>
    </lineage>
</organism>
<keyword evidence="1" id="KW-0812">Transmembrane</keyword>
<dbReference type="EMBL" id="WBMR01000222">
    <property type="protein sequence ID" value="KAB2364414.1"/>
    <property type="molecule type" value="Genomic_DNA"/>
</dbReference>
<evidence type="ECO:0000256" key="1">
    <source>
        <dbReference type="SAM" id="Phobius"/>
    </source>
</evidence>
<keyword evidence="1" id="KW-1133">Transmembrane helix</keyword>
<evidence type="ECO:0000313" key="2">
    <source>
        <dbReference type="EMBL" id="KAB2364414.1"/>
    </source>
</evidence>
<proteinExistence type="predicted"/>
<keyword evidence="3" id="KW-1185">Reference proteome</keyword>
<dbReference type="RefSeq" id="WP_151545802.1">
    <property type="nucleotide sequence ID" value="NZ_WBMR01000222.1"/>
</dbReference>
<feature type="transmembrane region" description="Helical" evidence="1">
    <location>
        <begin position="41"/>
        <end position="63"/>
    </location>
</feature>
<keyword evidence="1" id="KW-0472">Membrane</keyword>
<dbReference type="AlphaFoldDB" id="A0A6L3VF42"/>
<comment type="caution">
    <text evidence="2">The sequence shown here is derived from an EMBL/GenBank/DDBJ whole genome shotgun (WGS) entry which is preliminary data.</text>
</comment>